<accession>A0A7Y6NK22</accession>
<organism evidence="3 4">
    <name type="scientific">Piscinibacter koreensis</name>
    <dbReference type="NCBI Taxonomy" id="2742824"/>
    <lineage>
        <taxon>Bacteria</taxon>
        <taxon>Pseudomonadati</taxon>
        <taxon>Pseudomonadota</taxon>
        <taxon>Betaproteobacteria</taxon>
        <taxon>Burkholderiales</taxon>
        <taxon>Sphaerotilaceae</taxon>
        <taxon>Piscinibacter</taxon>
    </lineage>
</organism>
<name>A0A7Y6NK22_9BURK</name>
<evidence type="ECO:0000313" key="4">
    <source>
        <dbReference type="Proteomes" id="UP000529637"/>
    </source>
</evidence>
<evidence type="ECO:0000256" key="1">
    <source>
        <dbReference type="SAM" id="MobiDB-lite"/>
    </source>
</evidence>
<dbReference type="PANTHER" id="PTHR43876:SF7">
    <property type="entry name" value="UBIQUINONE BIOSYNTHESIS MONOOXYGENASE COQ6, MITOCHONDRIAL"/>
    <property type="match status" value="1"/>
</dbReference>
<sequence length="443" mass="46219">MNPSTPTPDEPAASAAADAGAAEREPAAAAGAARTAGSLRIAVIGAGPVGLALALHAAGTLPHAEVTLFDARPLDRDVAGDPRTLALSLGSVQLLQRLGAWAGETAQPILQVHVSQQAPSLATWLPGRLAAEPELTIGALDEAVPMLGAVLSYGALVAPLQRAWLERAAADPRRLVTRFGTPVAAIKNVAGGAVEVDAGIADRFDLAVVAEGGVFQAERAPSVVVGDRKPALRRDYRQVAWVGQATFDGATPIGGTAYERFTRHGPAALLPLKDGRAGLVWCVPADDDPVQDLGDAQRAVVLNTIFHPRTPRIASLSPLKRFPLGLSAERTLVDGRTVRIGNAAQTLHPVAGQGLNLGLRDAFVLVRGLADRSDGDVGAVLARLEWQRAPDRWAMIATTDFLARTFTWQLPGAATARGLGIAALDAVKPLKSALARQMMFGSR</sequence>
<dbReference type="RefSeq" id="WP_176065732.1">
    <property type="nucleotide sequence ID" value="NZ_JABWMJ010000001.1"/>
</dbReference>
<dbReference type="GO" id="GO:0071949">
    <property type="term" value="F:FAD binding"/>
    <property type="evidence" value="ECO:0007669"/>
    <property type="project" value="InterPro"/>
</dbReference>
<dbReference type="Gene3D" id="3.30.9.10">
    <property type="entry name" value="D-Amino Acid Oxidase, subunit A, domain 2"/>
    <property type="match status" value="1"/>
</dbReference>
<dbReference type="PROSITE" id="PS01304">
    <property type="entry name" value="UBIH"/>
    <property type="match status" value="1"/>
</dbReference>
<dbReference type="EMBL" id="JABWMJ010000001">
    <property type="protein sequence ID" value="NUZ04633.1"/>
    <property type="molecule type" value="Genomic_DNA"/>
</dbReference>
<gene>
    <name evidence="3" type="ORF">HQN59_02555</name>
</gene>
<keyword evidence="4" id="KW-1185">Reference proteome</keyword>
<dbReference type="GO" id="GO:0004497">
    <property type="term" value="F:monooxygenase activity"/>
    <property type="evidence" value="ECO:0007669"/>
    <property type="project" value="UniProtKB-KW"/>
</dbReference>
<dbReference type="Pfam" id="PF01494">
    <property type="entry name" value="FAD_binding_3"/>
    <property type="match status" value="1"/>
</dbReference>
<dbReference type="Proteomes" id="UP000529637">
    <property type="component" value="Unassembled WGS sequence"/>
</dbReference>
<keyword evidence="3" id="KW-0560">Oxidoreductase</keyword>
<evidence type="ECO:0000313" key="3">
    <source>
        <dbReference type="EMBL" id="NUZ04633.1"/>
    </source>
</evidence>
<dbReference type="InterPro" id="IPR036188">
    <property type="entry name" value="FAD/NAD-bd_sf"/>
</dbReference>
<feature type="region of interest" description="Disordered" evidence="1">
    <location>
        <begin position="1"/>
        <end position="28"/>
    </location>
</feature>
<dbReference type="PANTHER" id="PTHR43876">
    <property type="entry name" value="UBIQUINONE BIOSYNTHESIS MONOOXYGENASE COQ6, MITOCHONDRIAL"/>
    <property type="match status" value="1"/>
</dbReference>
<protein>
    <submittedName>
        <fullName evidence="3">FAD-dependent monooxygenase</fullName>
    </submittedName>
</protein>
<dbReference type="InterPro" id="IPR002938">
    <property type="entry name" value="FAD-bd"/>
</dbReference>
<dbReference type="InterPro" id="IPR051205">
    <property type="entry name" value="UbiH/COQ6_monooxygenase"/>
</dbReference>
<feature type="compositionally biased region" description="Low complexity" evidence="1">
    <location>
        <begin position="10"/>
        <end position="20"/>
    </location>
</feature>
<evidence type="ECO:0000259" key="2">
    <source>
        <dbReference type="Pfam" id="PF01494"/>
    </source>
</evidence>
<dbReference type="SUPFAM" id="SSF51905">
    <property type="entry name" value="FAD/NAD(P)-binding domain"/>
    <property type="match status" value="1"/>
</dbReference>
<dbReference type="InterPro" id="IPR018168">
    <property type="entry name" value="Ubi_Hdrlase_CS"/>
</dbReference>
<comment type="caution">
    <text evidence="3">The sequence shown here is derived from an EMBL/GenBank/DDBJ whole genome shotgun (WGS) entry which is preliminary data.</text>
</comment>
<reference evidence="3 4" key="1">
    <citation type="submission" date="2020-06" db="EMBL/GenBank/DDBJ databases">
        <title>Schlegella sp. ID0723 isolated from air conditioner.</title>
        <authorList>
            <person name="Kim D.Y."/>
            <person name="Kim D.-U."/>
        </authorList>
    </citation>
    <scope>NUCLEOTIDE SEQUENCE [LARGE SCALE GENOMIC DNA]</scope>
    <source>
        <strain evidence="3 4">ID0723</strain>
    </source>
</reference>
<dbReference type="AlphaFoldDB" id="A0A7Y6NK22"/>
<dbReference type="PRINTS" id="PR00420">
    <property type="entry name" value="RNGMNOXGNASE"/>
</dbReference>
<proteinExistence type="predicted"/>
<dbReference type="Gene3D" id="3.50.50.60">
    <property type="entry name" value="FAD/NAD(P)-binding domain"/>
    <property type="match status" value="2"/>
</dbReference>
<feature type="domain" description="FAD-binding" evidence="2">
    <location>
        <begin position="262"/>
        <end position="378"/>
    </location>
</feature>
<keyword evidence="3" id="KW-0503">Monooxygenase</keyword>